<dbReference type="Pfam" id="PF09741">
    <property type="entry name" value="DUF2045"/>
    <property type="match status" value="1"/>
</dbReference>
<gene>
    <name evidence="1" type="ORF">QR680_012079</name>
</gene>
<comment type="caution">
    <text evidence="1">The sequence shown here is derived from an EMBL/GenBank/DDBJ whole genome shotgun (WGS) entry which is preliminary data.</text>
</comment>
<dbReference type="AlphaFoldDB" id="A0AA39LZX1"/>
<keyword evidence="2" id="KW-1185">Reference proteome</keyword>
<dbReference type="PANTHER" id="PTHR21477:SF13">
    <property type="entry name" value="KIAA0930"/>
    <property type="match status" value="1"/>
</dbReference>
<organism evidence="1 2">
    <name type="scientific">Steinernema hermaphroditum</name>
    <dbReference type="NCBI Taxonomy" id="289476"/>
    <lineage>
        <taxon>Eukaryota</taxon>
        <taxon>Metazoa</taxon>
        <taxon>Ecdysozoa</taxon>
        <taxon>Nematoda</taxon>
        <taxon>Chromadorea</taxon>
        <taxon>Rhabditida</taxon>
        <taxon>Tylenchina</taxon>
        <taxon>Panagrolaimomorpha</taxon>
        <taxon>Strongyloidoidea</taxon>
        <taxon>Steinernematidae</taxon>
        <taxon>Steinernema</taxon>
    </lineage>
</organism>
<dbReference type="InterPro" id="IPR019141">
    <property type="entry name" value="DUF2045"/>
</dbReference>
<protein>
    <submittedName>
        <fullName evidence="1">Uncharacterized protein</fullName>
    </submittedName>
</protein>
<name>A0AA39LZX1_9BILA</name>
<sequence>MDSQSTSASAASSCVCISKLLGEVRHLRRNQTTYDGEYNIVQNQEPQWCRIFTDYIAGSSHCSSTDCTAHSDDMLWYVPNMKINPNFYVGNSGTSQPVSQLQVYRRTSKNHPTVGDTKVNWEETVCLNIILQQLDFYVTCAVCTKTSPQNLQILRKNCQKVYPSPSRRRMDSKGECEVITFPKIYFAIDNFEQIFNDMIVQDGECVCVEVVARDRYRQTEAVIFLGSIRYEVLKQVYDARASNTWHWAQKLMNNGQRRQEFVRMRGPHGKGYAEMAVMRVLNTGMDTPLVEHSMEFEDLNSAGPFGFRRSSDTNLVNQPMYKRTAITPGPSLGCAPRNRRWQSDADSVNQYGEVEGNSIEDQRSASSMWGVGKSFGQAFGWLNQKKRVETTLLNAYLTYVTLPWNNILDDLLLDRPRRPILTFDLVAPTSHN</sequence>
<dbReference type="EMBL" id="JAUCMV010000002">
    <property type="protein sequence ID" value="KAK0415713.1"/>
    <property type="molecule type" value="Genomic_DNA"/>
</dbReference>
<evidence type="ECO:0000313" key="2">
    <source>
        <dbReference type="Proteomes" id="UP001175271"/>
    </source>
</evidence>
<proteinExistence type="predicted"/>
<reference evidence="1" key="1">
    <citation type="submission" date="2023-06" db="EMBL/GenBank/DDBJ databases">
        <title>Genomic analysis of the entomopathogenic nematode Steinernema hermaphroditum.</title>
        <authorList>
            <person name="Schwarz E.M."/>
            <person name="Heppert J.K."/>
            <person name="Baniya A."/>
            <person name="Schwartz H.T."/>
            <person name="Tan C.-H."/>
            <person name="Antoshechkin I."/>
            <person name="Sternberg P.W."/>
            <person name="Goodrich-Blair H."/>
            <person name="Dillman A.R."/>
        </authorList>
    </citation>
    <scope>NUCLEOTIDE SEQUENCE</scope>
    <source>
        <strain evidence="1">PS9179</strain>
        <tissue evidence="1">Whole animal</tissue>
    </source>
</reference>
<dbReference type="PANTHER" id="PTHR21477">
    <property type="entry name" value="ZGC:172139"/>
    <property type="match status" value="1"/>
</dbReference>
<evidence type="ECO:0000313" key="1">
    <source>
        <dbReference type="EMBL" id="KAK0415713.1"/>
    </source>
</evidence>
<accession>A0AA39LZX1</accession>
<dbReference type="Proteomes" id="UP001175271">
    <property type="component" value="Unassembled WGS sequence"/>
</dbReference>